<name>A0A1Y1IS77_KLENI</name>
<accession>A0A1Y1IS77</accession>
<proteinExistence type="predicted"/>
<keyword evidence="1" id="KW-0732">Signal</keyword>
<feature type="chain" id="PRO_5012508071" evidence="1">
    <location>
        <begin position="25"/>
        <end position="169"/>
    </location>
</feature>
<gene>
    <name evidence="2" type="ORF">KFL_016140010</name>
</gene>
<reference evidence="2 3" key="1">
    <citation type="journal article" date="2014" name="Nat. Commun.">
        <title>Klebsormidium flaccidum genome reveals primary factors for plant terrestrial adaptation.</title>
        <authorList>
            <person name="Hori K."/>
            <person name="Maruyama F."/>
            <person name="Fujisawa T."/>
            <person name="Togashi T."/>
            <person name="Yamamoto N."/>
            <person name="Seo M."/>
            <person name="Sato S."/>
            <person name="Yamada T."/>
            <person name="Mori H."/>
            <person name="Tajima N."/>
            <person name="Moriyama T."/>
            <person name="Ikeuchi M."/>
            <person name="Watanabe M."/>
            <person name="Wada H."/>
            <person name="Kobayashi K."/>
            <person name="Saito M."/>
            <person name="Masuda T."/>
            <person name="Sasaki-Sekimoto Y."/>
            <person name="Mashiguchi K."/>
            <person name="Awai K."/>
            <person name="Shimojima M."/>
            <person name="Masuda S."/>
            <person name="Iwai M."/>
            <person name="Nobusawa T."/>
            <person name="Narise T."/>
            <person name="Kondo S."/>
            <person name="Saito H."/>
            <person name="Sato R."/>
            <person name="Murakawa M."/>
            <person name="Ihara Y."/>
            <person name="Oshima-Yamada Y."/>
            <person name="Ohtaka K."/>
            <person name="Satoh M."/>
            <person name="Sonobe K."/>
            <person name="Ishii M."/>
            <person name="Ohtani R."/>
            <person name="Kanamori-Sato M."/>
            <person name="Honoki R."/>
            <person name="Miyazaki D."/>
            <person name="Mochizuki H."/>
            <person name="Umetsu J."/>
            <person name="Higashi K."/>
            <person name="Shibata D."/>
            <person name="Kamiya Y."/>
            <person name="Sato N."/>
            <person name="Nakamura Y."/>
            <person name="Tabata S."/>
            <person name="Ida S."/>
            <person name="Kurokawa K."/>
            <person name="Ohta H."/>
        </authorList>
    </citation>
    <scope>NUCLEOTIDE SEQUENCE [LARGE SCALE GENOMIC DNA]</scope>
    <source>
        <strain evidence="2 3">NIES-2285</strain>
    </source>
</reference>
<feature type="signal peptide" evidence="1">
    <location>
        <begin position="1"/>
        <end position="24"/>
    </location>
</feature>
<organism evidence="2 3">
    <name type="scientific">Klebsormidium nitens</name>
    <name type="common">Green alga</name>
    <name type="synonym">Ulothrix nitens</name>
    <dbReference type="NCBI Taxonomy" id="105231"/>
    <lineage>
        <taxon>Eukaryota</taxon>
        <taxon>Viridiplantae</taxon>
        <taxon>Streptophyta</taxon>
        <taxon>Klebsormidiophyceae</taxon>
        <taxon>Klebsormidiales</taxon>
        <taxon>Klebsormidiaceae</taxon>
        <taxon>Klebsormidium</taxon>
    </lineage>
</organism>
<evidence type="ECO:0000313" key="3">
    <source>
        <dbReference type="Proteomes" id="UP000054558"/>
    </source>
</evidence>
<protein>
    <submittedName>
        <fullName evidence="2">Uncharacterized protein</fullName>
    </submittedName>
</protein>
<sequence>MAVRIASGGALLFVIAALPVLAFAFESQGGGRAGGSGTGGGTQIVSSLSPVRGLPALAMVRLNSKGDPHPHILLLAHVNEKGLYVEDKHEYFPYPAFSPLVCCQKCRNDPDCVYWKVGKSSHSENWLCITMLGAQCASGAITGSAPLTSGDDVQNYLHGFDCLAAKSVP</sequence>
<evidence type="ECO:0000256" key="1">
    <source>
        <dbReference type="SAM" id="SignalP"/>
    </source>
</evidence>
<evidence type="ECO:0000313" key="2">
    <source>
        <dbReference type="EMBL" id="GAQ93524.1"/>
    </source>
</evidence>
<keyword evidence="3" id="KW-1185">Reference proteome</keyword>
<dbReference type="EMBL" id="DF238563">
    <property type="protein sequence ID" value="GAQ93524.1"/>
    <property type="molecule type" value="Genomic_DNA"/>
</dbReference>
<dbReference type="AlphaFoldDB" id="A0A1Y1IS77"/>
<dbReference type="Proteomes" id="UP000054558">
    <property type="component" value="Unassembled WGS sequence"/>
</dbReference>